<evidence type="ECO:0000256" key="2">
    <source>
        <dbReference type="ARBA" id="ARBA00002704"/>
    </source>
</evidence>
<dbReference type="PRINTS" id="PR00189">
    <property type="entry name" value="TRNSTHYRETIN"/>
</dbReference>
<evidence type="ECO:0000256" key="5">
    <source>
        <dbReference type="ARBA" id="ARBA00022631"/>
    </source>
</evidence>
<evidence type="ECO:0000259" key="9">
    <source>
        <dbReference type="SMART" id="SM00095"/>
    </source>
</evidence>
<feature type="region of interest" description="Disordered" evidence="8">
    <location>
        <begin position="37"/>
        <end position="57"/>
    </location>
</feature>
<proteinExistence type="inferred from homology"/>
<dbReference type="CDD" id="cd05822">
    <property type="entry name" value="TLP_HIUase"/>
    <property type="match status" value="1"/>
</dbReference>
<dbReference type="InterPro" id="IPR000895">
    <property type="entry name" value="Transthyretin/HIU_hydrolase"/>
</dbReference>
<sequence>MNASGHTSHITTHVLDTAAGRPAAGIAATLEAHAPDGWRQIGTGTTDDDGRISDLSPPAVEPGTYRITFTTGDYFAAQGSDSFFPEVVIAFRVSDPGSHYHVPLLISPFAYSTYRGS</sequence>
<comment type="caution">
    <text evidence="10">The sequence shown here is derived from an EMBL/GenBank/DDBJ whole genome shotgun (WGS) entry which is preliminary data.</text>
</comment>
<reference evidence="11" key="1">
    <citation type="journal article" date="2019" name="Int. J. Syst. Evol. Microbiol.">
        <title>The Global Catalogue of Microorganisms (GCM) 10K type strain sequencing project: providing services to taxonomists for standard genome sequencing and annotation.</title>
        <authorList>
            <consortium name="The Broad Institute Genomics Platform"/>
            <consortium name="The Broad Institute Genome Sequencing Center for Infectious Disease"/>
            <person name="Wu L."/>
            <person name="Ma J."/>
        </authorList>
    </citation>
    <scope>NUCLEOTIDE SEQUENCE [LARGE SCALE GENOMIC DNA]</scope>
    <source>
        <strain evidence="11">KCTC 19466</strain>
    </source>
</reference>
<dbReference type="SUPFAM" id="SSF49472">
    <property type="entry name" value="Transthyretin (synonym: prealbumin)"/>
    <property type="match status" value="1"/>
</dbReference>
<comment type="function">
    <text evidence="2">Catalyzes the hydrolysis of 5-hydroxyisourate (HIU) to 2-oxo-4-hydroxy-4-carboxy-5-ureidoimidazoline (OHCU).</text>
</comment>
<evidence type="ECO:0000313" key="10">
    <source>
        <dbReference type="EMBL" id="GHD12364.1"/>
    </source>
</evidence>
<evidence type="ECO:0000256" key="6">
    <source>
        <dbReference type="ARBA" id="ARBA00022801"/>
    </source>
</evidence>
<evidence type="ECO:0000256" key="7">
    <source>
        <dbReference type="RuleBase" id="RU361270"/>
    </source>
</evidence>
<dbReference type="Gene3D" id="2.60.40.180">
    <property type="entry name" value="Transthyretin/hydroxyisourate hydrolase domain"/>
    <property type="match status" value="1"/>
</dbReference>
<accession>A0ABQ3GM10</accession>
<dbReference type="InterPro" id="IPR014306">
    <property type="entry name" value="Hydroxyisourate_hydrolase"/>
</dbReference>
<dbReference type="PANTHER" id="PTHR10395">
    <property type="entry name" value="URICASE AND TRANSTHYRETIN-RELATED"/>
    <property type="match status" value="1"/>
</dbReference>
<keyword evidence="5 7" id="KW-0659">Purine metabolism</keyword>
<evidence type="ECO:0000256" key="8">
    <source>
        <dbReference type="SAM" id="MobiDB-lite"/>
    </source>
</evidence>
<gene>
    <name evidence="10" type="ORF">GCM10008096_27630</name>
</gene>
<dbReference type="InterPro" id="IPR036817">
    <property type="entry name" value="Transthyretin/HIU_hydrolase_sf"/>
</dbReference>
<dbReference type="GO" id="GO:0016787">
    <property type="term" value="F:hydrolase activity"/>
    <property type="evidence" value="ECO:0007669"/>
    <property type="project" value="UniProtKB-KW"/>
</dbReference>
<comment type="subunit">
    <text evidence="4 7">Homotetramer.</text>
</comment>
<dbReference type="NCBIfam" id="TIGR02962">
    <property type="entry name" value="hdxy_isourate"/>
    <property type="match status" value="1"/>
</dbReference>
<evidence type="ECO:0000256" key="4">
    <source>
        <dbReference type="ARBA" id="ARBA00011881"/>
    </source>
</evidence>
<dbReference type="SMART" id="SM00095">
    <property type="entry name" value="TR_THY"/>
    <property type="match status" value="1"/>
</dbReference>
<organism evidence="10 11">
    <name type="scientific">Zhihengliuella salsuginis</name>
    <dbReference type="NCBI Taxonomy" id="578222"/>
    <lineage>
        <taxon>Bacteria</taxon>
        <taxon>Bacillati</taxon>
        <taxon>Actinomycetota</taxon>
        <taxon>Actinomycetes</taxon>
        <taxon>Micrococcales</taxon>
        <taxon>Micrococcaceae</taxon>
        <taxon>Zhihengliuella</taxon>
    </lineage>
</organism>
<dbReference type="RefSeq" id="WP_189351189.1">
    <property type="nucleotide sequence ID" value="NZ_BMXK01000013.1"/>
</dbReference>
<dbReference type="Proteomes" id="UP000642819">
    <property type="component" value="Unassembled WGS sequence"/>
</dbReference>
<dbReference type="Pfam" id="PF00576">
    <property type="entry name" value="Transthyretin"/>
    <property type="match status" value="1"/>
</dbReference>
<evidence type="ECO:0000256" key="1">
    <source>
        <dbReference type="ARBA" id="ARBA00001043"/>
    </source>
</evidence>
<dbReference type="InterPro" id="IPR023416">
    <property type="entry name" value="Transthyretin/HIU_hydrolase_d"/>
</dbReference>
<feature type="domain" description="Transthyretin/hydroxyisourate hydrolase" evidence="9">
    <location>
        <begin position="5"/>
        <end position="116"/>
    </location>
</feature>
<keyword evidence="6 7" id="KW-0378">Hydrolase</keyword>
<keyword evidence="11" id="KW-1185">Reference proteome</keyword>
<evidence type="ECO:0000313" key="11">
    <source>
        <dbReference type="Proteomes" id="UP000642819"/>
    </source>
</evidence>
<dbReference type="PANTHER" id="PTHR10395:SF7">
    <property type="entry name" value="5-HYDROXYISOURATE HYDROLASE"/>
    <property type="match status" value="1"/>
</dbReference>
<dbReference type="EMBL" id="BMXK01000013">
    <property type="protein sequence ID" value="GHD12364.1"/>
    <property type="molecule type" value="Genomic_DNA"/>
</dbReference>
<evidence type="ECO:0000256" key="3">
    <source>
        <dbReference type="ARBA" id="ARBA00009850"/>
    </source>
</evidence>
<name>A0ABQ3GM10_9MICC</name>
<comment type="similarity">
    <text evidence="3 7">Belongs to the transthyretin family. 5-hydroxyisourate hydrolase subfamily.</text>
</comment>
<comment type="catalytic activity">
    <reaction evidence="1 7">
        <text>5-hydroxyisourate + H2O = 5-hydroxy-2-oxo-4-ureido-2,5-dihydro-1H-imidazole-5-carboxylate + H(+)</text>
        <dbReference type="Rhea" id="RHEA:23736"/>
        <dbReference type="ChEBI" id="CHEBI:15377"/>
        <dbReference type="ChEBI" id="CHEBI:15378"/>
        <dbReference type="ChEBI" id="CHEBI:18072"/>
        <dbReference type="ChEBI" id="CHEBI:58639"/>
        <dbReference type="EC" id="3.5.2.17"/>
    </reaction>
</comment>
<protein>
    <recommendedName>
        <fullName evidence="7">5-hydroxyisourate hydrolase</fullName>
        <shortName evidence="7">HIU hydrolase</shortName>
        <shortName evidence="7">HIUHase</shortName>
        <ecNumber evidence="7">3.5.2.17</ecNumber>
    </recommendedName>
</protein>
<dbReference type="EC" id="3.5.2.17" evidence="7"/>